<dbReference type="InterPro" id="IPR036390">
    <property type="entry name" value="WH_DNA-bd_sf"/>
</dbReference>
<dbReference type="RefSeq" id="WP_021868582.1">
    <property type="nucleotide sequence ID" value="NZ_CANTID010000037.1"/>
</dbReference>
<dbReference type="PANTHER" id="PTHR30126">
    <property type="entry name" value="HTH-TYPE TRANSCRIPTIONAL REGULATOR"/>
    <property type="match status" value="1"/>
</dbReference>
<dbReference type="PANTHER" id="PTHR30126:SF40">
    <property type="entry name" value="HTH-TYPE TRANSCRIPTIONAL REGULATOR GLTR"/>
    <property type="match status" value="1"/>
</dbReference>
<organism evidence="6 7">
    <name type="scientific">Parasutterella excrementihominis</name>
    <dbReference type="NCBI Taxonomy" id="487175"/>
    <lineage>
        <taxon>Bacteria</taxon>
        <taxon>Pseudomonadati</taxon>
        <taxon>Pseudomonadota</taxon>
        <taxon>Betaproteobacteria</taxon>
        <taxon>Burkholderiales</taxon>
        <taxon>Sutterellaceae</taxon>
        <taxon>Parasutterella</taxon>
    </lineage>
</organism>
<sequence>MDKKQWSENSGFFSTGTQVFLVMAECGNLSEASSVLDMHPSTISYHLSELEKSLNLPLFDHSKRPLKLTSEGLNLYNELKYHFSSLNVRVQKLRQKNFLKPIIRIGIIESLSRNLGVHLIEKLSPLSNEISLLTGTSERLIELVKTQTVDIAIACTKKIDESFFAQKYLFSEPSVLALPKEPRFEKDFFTWEELRFCGLPFLRYNRFSGGSEMTENFLNSLFIHLPNRIEVDDGGVMLKLICKGIGWSLVRPATLVQHPDLAAQVHFCKMPDPVMQREVILIFGKSVNPELVDTVETLSKSFYEAELSKEFKKILQQK</sequence>
<feature type="domain" description="HTH lysR-type" evidence="5">
    <location>
        <begin position="18"/>
        <end position="69"/>
    </location>
</feature>
<keyword evidence="2" id="KW-0805">Transcription regulation</keyword>
<evidence type="ECO:0000256" key="2">
    <source>
        <dbReference type="ARBA" id="ARBA00023015"/>
    </source>
</evidence>
<evidence type="ECO:0000259" key="5">
    <source>
        <dbReference type="PROSITE" id="PS50931"/>
    </source>
</evidence>
<accession>A0A6I3S0R5</accession>
<dbReference type="SUPFAM" id="SSF53850">
    <property type="entry name" value="Periplasmic binding protein-like II"/>
    <property type="match status" value="1"/>
</dbReference>
<protein>
    <submittedName>
        <fullName evidence="6">LysR family transcriptional regulator</fullName>
    </submittedName>
</protein>
<dbReference type="Pfam" id="PF00126">
    <property type="entry name" value="HTH_1"/>
    <property type="match status" value="1"/>
</dbReference>
<keyword evidence="3" id="KW-0238">DNA-binding</keyword>
<dbReference type="CDD" id="cd05466">
    <property type="entry name" value="PBP2_LTTR_substrate"/>
    <property type="match status" value="1"/>
</dbReference>
<dbReference type="Gene3D" id="3.40.190.290">
    <property type="match status" value="1"/>
</dbReference>
<comment type="similarity">
    <text evidence="1">Belongs to the LysR transcriptional regulatory family.</text>
</comment>
<dbReference type="PROSITE" id="PS50931">
    <property type="entry name" value="HTH_LYSR"/>
    <property type="match status" value="1"/>
</dbReference>
<dbReference type="EMBL" id="WNCL01000004">
    <property type="protein sequence ID" value="MTU42471.1"/>
    <property type="molecule type" value="Genomic_DNA"/>
</dbReference>
<dbReference type="Pfam" id="PF03466">
    <property type="entry name" value="LysR_substrate"/>
    <property type="match status" value="1"/>
</dbReference>
<dbReference type="GO" id="GO:0003700">
    <property type="term" value="F:DNA-binding transcription factor activity"/>
    <property type="evidence" value="ECO:0007669"/>
    <property type="project" value="InterPro"/>
</dbReference>
<evidence type="ECO:0000313" key="7">
    <source>
        <dbReference type="Proteomes" id="UP000462362"/>
    </source>
</evidence>
<name>A0A6I3S0R5_9BURK</name>
<dbReference type="Gene3D" id="1.10.10.10">
    <property type="entry name" value="Winged helix-like DNA-binding domain superfamily/Winged helix DNA-binding domain"/>
    <property type="match status" value="1"/>
</dbReference>
<evidence type="ECO:0000313" key="6">
    <source>
        <dbReference type="EMBL" id="MTU42471.1"/>
    </source>
</evidence>
<comment type="caution">
    <text evidence="6">The sequence shown here is derived from an EMBL/GenBank/DDBJ whole genome shotgun (WGS) entry which is preliminary data.</text>
</comment>
<dbReference type="SUPFAM" id="SSF46785">
    <property type="entry name" value="Winged helix' DNA-binding domain"/>
    <property type="match status" value="1"/>
</dbReference>
<dbReference type="Proteomes" id="UP000462362">
    <property type="component" value="Unassembled WGS sequence"/>
</dbReference>
<evidence type="ECO:0000256" key="1">
    <source>
        <dbReference type="ARBA" id="ARBA00009437"/>
    </source>
</evidence>
<proteinExistence type="inferred from homology"/>
<evidence type="ECO:0000256" key="4">
    <source>
        <dbReference type="ARBA" id="ARBA00023163"/>
    </source>
</evidence>
<dbReference type="InterPro" id="IPR036388">
    <property type="entry name" value="WH-like_DNA-bd_sf"/>
</dbReference>
<gene>
    <name evidence="6" type="ORF">GMD42_02310</name>
</gene>
<dbReference type="InterPro" id="IPR000847">
    <property type="entry name" value="LysR_HTH_N"/>
</dbReference>
<dbReference type="AlphaFoldDB" id="A0A6I3S0R5"/>
<dbReference type="GO" id="GO:0000976">
    <property type="term" value="F:transcription cis-regulatory region binding"/>
    <property type="evidence" value="ECO:0007669"/>
    <property type="project" value="TreeGrafter"/>
</dbReference>
<reference evidence="6 7" key="1">
    <citation type="journal article" date="2019" name="Nat. Med.">
        <title>A library of human gut bacterial isolates paired with longitudinal multiomics data enables mechanistic microbiome research.</title>
        <authorList>
            <person name="Poyet M."/>
            <person name="Groussin M."/>
            <person name="Gibbons S.M."/>
            <person name="Avila-Pacheco J."/>
            <person name="Jiang X."/>
            <person name="Kearney S.M."/>
            <person name="Perrotta A.R."/>
            <person name="Berdy B."/>
            <person name="Zhao S."/>
            <person name="Lieberman T.D."/>
            <person name="Swanson P.K."/>
            <person name="Smith M."/>
            <person name="Roesemann S."/>
            <person name="Alexander J.E."/>
            <person name="Rich S.A."/>
            <person name="Livny J."/>
            <person name="Vlamakis H."/>
            <person name="Clish C."/>
            <person name="Bullock K."/>
            <person name="Deik A."/>
            <person name="Scott J."/>
            <person name="Pierce K.A."/>
            <person name="Xavier R.J."/>
            <person name="Alm E.J."/>
        </authorList>
    </citation>
    <scope>NUCLEOTIDE SEQUENCE [LARGE SCALE GENOMIC DNA]</scope>
    <source>
        <strain evidence="6 7">BIOML-A2</strain>
    </source>
</reference>
<dbReference type="InterPro" id="IPR005119">
    <property type="entry name" value="LysR_subst-bd"/>
</dbReference>
<evidence type="ECO:0000256" key="3">
    <source>
        <dbReference type="ARBA" id="ARBA00023125"/>
    </source>
</evidence>
<keyword evidence="4" id="KW-0804">Transcription</keyword>